<dbReference type="Gene3D" id="3.40.190.10">
    <property type="entry name" value="Periplasmic binding protein-like II"/>
    <property type="match status" value="1"/>
</dbReference>
<dbReference type="Pfam" id="PF03401">
    <property type="entry name" value="TctC"/>
    <property type="match status" value="1"/>
</dbReference>
<evidence type="ECO:0000313" key="2">
    <source>
        <dbReference type="EMBL" id="AJG19458.1"/>
    </source>
</evidence>
<dbReference type="Gene3D" id="3.40.190.150">
    <property type="entry name" value="Bordetella uptake gene, domain 1"/>
    <property type="match status" value="1"/>
</dbReference>
<dbReference type="Proteomes" id="UP000031843">
    <property type="component" value="Chromosome main"/>
</dbReference>
<accession>A0A0C4Y928</accession>
<proteinExistence type="inferred from homology"/>
<organism evidence="2 3">
    <name type="scientific">Cupriavidus basilensis</name>
    <dbReference type="NCBI Taxonomy" id="68895"/>
    <lineage>
        <taxon>Bacteria</taxon>
        <taxon>Pseudomonadati</taxon>
        <taxon>Pseudomonadota</taxon>
        <taxon>Betaproteobacteria</taxon>
        <taxon>Burkholderiales</taxon>
        <taxon>Burkholderiaceae</taxon>
        <taxon>Cupriavidus</taxon>
    </lineage>
</organism>
<dbReference type="AlphaFoldDB" id="A0A0C4Y928"/>
<dbReference type="EMBL" id="CP010536">
    <property type="protein sequence ID" value="AJG19458.1"/>
    <property type="molecule type" value="Genomic_DNA"/>
</dbReference>
<name>A0A0C4Y928_9BURK</name>
<dbReference type="InterPro" id="IPR042100">
    <property type="entry name" value="Bug_dom1"/>
</dbReference>
<dbReference type="STRING" id="68895.RR42_m2066"/>
<comment type="similarity">
    <text evidence="1">Belongs to the UPF0065 (bug) family.</text>
</comment>
<dbReference type="InterPro" id="IPR005064">
    <property type="entry name" value="BUG"/>
</dbReference>
<sequence length="241" mass="26167">MLTMLVASPNELTLPPLAMKSVRYKPDDFRMVAQLQTGVLAVMARPDYPVNSLKELVDKAKQPGARPLSFGSTGTGSLFHMVGIDFGRRLNIPVTHVPYKGGAPAMQDVMAGQIDVIFLPLIPSYIQAAKAGRIKVLGVLSADRHTGMPNVPSVDDIPALRGFHYAMWTGLFVSSKLPKATAEAVSKAANHIIDEPTFRDWVAEQGNSVGAVMDLEQSASYFGQESSRFARLASDIKLERE</sequence>
<dbReference type="PANTHER" id="PTHR42928">
    <property type="entry name" value="TRICARBOXYLATE-BINDING PROTEIN"/>
    <property type="match status" value="1"/>
</dbReference>
<dbReference type="CDD" id="cd07012">
    <property type="entry name" value="PBP2_Bug_TTT"/>
    <property type="match status" value="1"/>
</dbReference>
<evidence type="ECO:0000256" key="1">
    <source>
        <dbReference type="ARBA" id="ARBA00006987"/>
    </source>
</evidence>
<evidence type="ECO:0000313" key="3">
    <source>
        <dbReference type="Proteomes" id="UP000031843"/>
    </source>
</evidence>
<dbReference type="PANTHER" id="PTHR42928:SF5">
    <property type="entry name" value="BLR1237 PROTEIN"/>
    <property type="match status" value="1"/>
</dbReference>
<dbReference type="KEGG" id="cbw:RR42_m2066"/>
<gene>
    <name evidence="2" type="ORF">RR42_m2066</name>
</gene>
<keyword evidence="3" id="KW-1185">Reference proteome</keyword>
<dbReference type="SUPFAM" id="SSF53850">
    <property type="entry name" value="Periplasmic binding protein-like II"/>
    <property type="match status" value="1"/>
</dbReference>
<protein>
    <submittedName>
        <fullName evidence="2">Putative exported protein</fullName>
    </submittedName>
</protein>
<reference evidence="2 3" key="1">
    <citation type="journal article" date="2015" name="Genome Announc.">
        <title>Complete Genome Sequence of Cupriavidus basilensis 4G11, Isolated from the Oak Ridge Field Research Center Site.</title>
        <authorList>
            <person name="Ray J."/>
            <person name="Waters R.J."/>
            <person name="Skerker J.M."/>
            <person name="Kuehl J.V."/>
            <person name="Price M.N."/>
            <person name="Huang J."/>
            <person name="Chakraborty R."/>
            <person name="Arkin A.P."/>
            <person name="Deutschbauer A."/>
        </authorList>
    </citation>
    <scope>NUCLEOTIDE SEQUENCE [LARGE SCALE GENOMIC DNA]</scope>
    <source>
        <strain evidence="2">4G11</strain>
    </source>
</reference>